<keyword evidence="4" id="KW-1185">Reference proteome</keyword>
<evidence type="ECO:0000259" key="2">
    <source>
        <dbReference type="Pfam" id="PF07811"/>
    </source>
</evidence>
<accession>A0ABV7IRE8</accession>
<name>A0ABV7IRE8_9SPHN</name>
<keyword evidence="1" id="KW-0812">Transmembrane</keyword>
<evidence type="ECO:0000313" key="4">
    <source>
        <dbReference type="Proteomes" id="UP001595604"/>
    </source>
</evidence>
<keyword evidence="1" id="KW-0472">Membrane</keyword>
<organism evidence="3 4">
    <name type="scientific">Novosphingobium bradum</name>
    <dbReference type="NCBI Taxonomy" id="1737444"/>
    <lineage>
        <taxon>Bacteria</taxon>
        <taxon>Pseudomonadati</taxon>
        <taxon>Pseudomonadota</taxon>
        <taxon>Alphaproteobacteria</taxon>
        <taxon>Sphingomonadales</taxon>
        <taxon>Sphingomonadaceae</taxon>
        <taxon>Novosphingobium</taxon>
    </lineage>
</organism>
<comment type="caution">
    <text evidence="3">The sequence shown here is derived from an EMBL/GenBank/DDBJ whole genome shotgun (WGS) entry which is preliminary data.</text>
</comment>
<dbReference type="EMBL" id="JBHRTQ010000004">
    <property type="protein sequence ID" value="MFC3173391.1"/>
    <property type="molecule type" value="Genomic_DNA"/>
</dbReference>
<feature type="domain" description="TadE-like" evidence="2">
    <location>
        <begin position="18"/>
        <end position="58"/>
    </location>
</feature>
<dbReference type="RefSeq" id="WP_379508778.1">
    <property type="nucleotide sequence ID" value="NZ_JBHRTQ010000004.1"/>
</dbReference>
<proteinExistence type="predicted"/>
<gene>
    <name evidence="3" type="ORF">ACFOD9_03910</name>
</gene>
<evidence type="ECO:0000256" key="1">
    <source>
        <dbReference type="SAM" id="Phobius"/>
    </source>
</evidence>
<keyword evidence="1" id="KW-1133">Transmembrane helix</keyword>
<dbReference type="InterPro" id="IPR012495">
    <property type="entry name" value="TadE-like_dom"/>
</dbReference>
<dbReference type="Pfam" id="PF07811">
    <property type="entry name" value="TadE"/>
    <property type="match status" value="1"/>
</dbReference>
<sequence length="159" mass="16029">MIRLPFAAIGRLRRDTGGLAAVEFALVASALIGLLVGAIDYSLWSLSRTIVERAARGGSEYAAANGYSSAAIATAITSATSAPAFLSTISASPAPTSWCGCQSSGTSITAATCNSTCANGQKAATYVTASASATYTPIMTWPGVPATVAVSQSNTVRIK</sequence>
<dbReference type="Proteomes" id="UP001595604">
    <property type="component" value="Unassembled WGS sequence"/>
</dbReference>
<reference evidence="4" key="1">
    <citation type="journal article" date="2019" name="Int. J. Syst. Evol. Microbiol.">
        <title>The Global Catalogue of Microorganisms (GCM) 10K type strain sequencing project: providing services to taxonomists for standard genome sequencing and annotation.</title>
        <authorList>
            <consortium name="The Broad Institute Genomics Platform"/>
            <consortium name="The Broad Institute Genome Sequencing Center for Infectious Disease"/>
            <person name="Wu L."/>
            <person name="Ma J."/>
        </authorList>
    </citation>
    <scope>NUCLEOTIDE SEQUENCE [LARGE SCALE GENOMIC DNA]</scope>
    <source>
        <strain evidence="4">KCTC 42984</strain>
    </source>
</reference>
<evidence type="ECO:0000313" key="3">
    <source>
        <dbReference type="EMBL" id="MFC3173391.1"/>
    </source>
</evidence>
<protein>
    <submittedName>
        <fullName evidence="3">TadE/TadG family type IV pilus assembly protein</fullName>
    </submittedName>
</protein>
<feature type="transmembrane region" description="Helical" evidence="1">
    <location>
        <begin position="21"/>
        <end position="44"/>
    </location>
</feature>